<evidence type="ECO:0000256" key="1">
    <source>
        <dbReference type="ARBA" id="ARBA00004141"/>
    </source>
</evidence>
<dbReference type="Proteomes" id="UP000649955">
    <property type="component" value="Unassembled WGS sequence"/>
</dbReference>
<keyword evidence="3" id="KW-0813">Transport</keyword>
<feature type="transmembrane region" description="Helical" evidence="8">
    <location>
        <begin position="63"/>
        <end position="89"/>
    </location>
</feature>
<dbReference type="InterPro" id="IPR038377">
    <property type="entry name" value="Na/Glc_symporter_sf"/>
</dbReference>
<dbReference type="Pfam" id="PF00474">
    <property type="entry name" value="SSF"/>
    <property type="match status" value="1"/>
</dbReference>
<feature type="transmembrane region" description="Helical" evidence="8">
    <location>
        <begin position="155"/>
        <end position="174"/>
    </location>
</feature>
<proteinExistence type="inferred from homology"/>
<comment type="subcellular location">
    <subcellularLocation>
        <location evidence="1">Membrane</location>
        <topology evidence="1">Multi-pass membrane protein</topology>
    </subcellularLocation>
</comment>
<evidence type="ECO:0000256" key="8">
    <source>
        <dbReference type="SAM" id="Phobius"/>
    </source>
</evidence>
<feature type="transmembrane region" description="Helical" evidence="8">
    <location>
        <begin position="438"/>
        <end position="461"/>
    </location>
</feature>
<dbReference type="RefSeq" id="WP_191315766.1">
    <property type="nucleotide sequence ID" value="NZ_BNAW01000048.1"/>
</dbReference>
<dbReference type="InterPro" id="IPR001734">
    <property type="entry name" value="Na/solute_symporter"/>
</dbReference>
<evidence type="ECO:0000256" key="2">
    <source>
        <dbReference type="ARBA" id="ARBA00006434"/>
    </source>
</evidence>
<dbReference type="CDD" id="cd10322">
    <property type="entry name" value="SLC5sbd"/>
    <property type="match status" value="1"/>
</dbReference>
<keyword evidence="6 8" id="KW-0472">Membrane</keyword>
<evidence type="ECO:0000313" key="9">
    <source>
        <dbReference type="EMBL" id="GHG39958.1"/>
    </source>
</evidence>
<comment type="similarity">
    <text evidence="2 7">Belongs to the sodium:solute symporter (SSF) (TC 2.A.21) family.</text>
</comment>
<gene>
    <name evidence="9" type="primary">yhjB</name>
    <name evidence="9" type="ORF">GCM10017567_71580</name>
</gene>
<feature type="transmembrane region" description="Helical" evidence="8">
    <location>
        <begin position="383"/>
        <end position="403"/>
    </location>
</feature>
<evidence type="ECO:0000256" key="4">
    <source>
        <dbReference type="ARBA" id="ARBA00022692"/>
    </source>
</evidence>
<feature type="transmembrane region" description="Helical" evidence="8">
    <location>
        <begin position="415"/>
        <end position="432"/>
    </location>
</feature>
<feature type="transmembrane region" description="Helical" evidence="8">
    <location>
        <begin position="231"/>
        <end position="250"/>
    </location>
</feature>
<organism evidence="9 10">
    <name type="scientific">Amycolatopsis bullii</name>
    <dbReference type="NCBI Taxonomy" id="941987"/>
    <lineage>
        <taxon>Bacteria</taxon>
        <taxon>Bacillati</taxon>
        <taxon>Actinomycetota</taxon>
        <taxon>Actinomycetes</taxon>
        <taxon>Pseudonocardiales</taxon>
        <taxon>Pseudonocardiaceae</taxon>
        <taxon>Amycolatopsis</taxon>
    </lineage>
</organism>
<evidence type="ECO:0000256" key="7">
    <source>
        <dbReference type="RuleBase" id="RU362091"/>
    </source>
</evidence>
<evidence type="ECO:0000256" key="6">
    <source>
        <dbReference type="ARBA" id="ARBA00023136"/>
    </source>
</evidence>
<feature type="transmembrane region" description="Helical" evidence="8">
    <location>
        <begin position="186"/>
        <end position="211"/>
    </location>
</feature>
<sequence length="471" mass="49952">MILAFTLAGIVLIGVLGFIGRRKPVADLAEWTVGGRRFGAVTMWFLQAGEVFTTFTFLGMAGLAFSGGVAAMYALPYVPIAYVVLFFLAKRLWTMGKERGYLTQGDFLEDRYRSRALGTLSAVLGVVFVLPYLQLQITGLGLIVRLVTGDTASGTLSMVTGSVLVVAFVLWAGLRGVAATSYFKDGIMLVALVVLIIAVPTHFAGGIPAVFHRIEQLHPEKLVVHSGANDHVWFVTSMLVSAIGVGLMTLPHSWPALMSARDPKVLRRNYAWMPVYELSLLLPMVIGFAAILVVPKGSDPNGVLLTLSKDALPGWVTGIVVVAATATAMVPAAGILIGISSLVARNIVRVRSGRRQFWINHGTVVLACTLALVLGIFRPDLLANLLLLTYSGSVQLAPANLLGFLRRVPVGKGPVLAGLVAGELVVIWLTFVDTQLAGTVNVGLVGLGVNVVVLALAAVVAPRRTALVEAA</sequence>
<dbReference type="PANTHER" id="PTHR48086">
    <property type="entry name" value="SODIUM/PROLINE SYMPORTER-RELATED"/>
    <property type="match status" value="1"/>
</dbReference>
<reference evidence="10" key="1">
    <citation type="journal article" date="2019" name="Int. J. Syst. Evol. Microbiol.">
        <title>The Global Catalogue of Microorganisms (GCM) 10K type strain sequencing project: providing services to taxonomists for standard genome sequencing and annotation.</title>
        <authorList>
            <consortium name="The Broad Institute Genomics Platform"/>
            <consortium name="The Broad Institute Genome Sequencing Center for Infectious Disease"/>
            <person name="Wu L."/>
            <person name="Ma J."/>
        </authorList>
    </citation>
    <scope>NUCLEOTIDE SEQUENCE [LARGE SCALE GENOMIC DNA]</scope>
    <source>
        <strain evidence="10">CGMCC 4.7680</strain>
    </source>
</reference>
<name>A0ABQ3KSI2_9PSEU</name>
<dbReference type="Gene3D" id="1.20.1730.10">
    <property type="entry name" value="Sodium/glucose cotransporter"/>
    <property type="match status" value="1"/>
</dbReference>
<feature type="transmembrane region" description="Helical" evidence="8">
    <location>
        <begin position="116"/>
        <end position="135"/>
    </location>
</feature>
<evidence type="ECO:0000256" key="3">
    <source>
        <dbReference type="ARBA" id="ARBA00022448"/>
    </source>
</evidence>
<evidence type="ECO:0000256" key="5">
    <source>
        <dbReference type="ARBA" id="ARBA00022989"/>
    </source>
</evidence>
<comment type="caution">
    <text evidence="9">The sequence shown here is derived from an EMBL/GenBank/DDBJ whole genome shotgun (WGS) entry which is preliminary data.</text>
</comment>
<evidence type="ECO:0000313" key="10">
    <source>
        <dbReference type="Proteomes" id="UP000649955"/>
    </source>
</evidence>
<keyword evidence="5 8" id="KW-1133">Transmembrane helix</keyword>
<feature type="transmembrane region" description="Helical" evidence="8">
    <location>
        <begin position="271"/>
        <end position="294"/>
    </location>
</feature>
<protein>
    <submittedName>
        <fullName evidence="9">Symporter YhjB</fullName>
    </submittedName>
</protein>
<dbReference type="InterPro" id="IPR050277">
    <property type="entry name" value="Sodium:Solute_Symporter"/>
</dbReference>
<accession>A0ABQ3KSI2</accession>
<keyword evidence="10" id="KW-1185">Reference proteome</keyword>
<feature type="transmembrane region" description="Helical" evidence="8">
    <location>
        <begin position="357"/>
        <end position="377"/>
    </location>
</feature>
<dbReference type="EMBL" id="BNAW01000048">
    <property type="protein sequence ID" value="GHG39958.1"/>
    <property type="molecule type" value="Genomic_DNA"/>
</dbReference>
<dbReference type="PROSITE" id="PS50283">
    <property type="entry name" value="NA_SOLUT_SYMP_3"/>
    <property type="match status" value="1"/>
</dbReference>
<dbReference type="PANTHER" id="PTHR48086:SF8">
    <property type="entry name" value="MONOCARBOXYLIC ACID PERMEASE"/>
    <property type="match status" value="1"/>
</dbReference>
<keyword evidence="4 8" id="KW-0812">Transmembrane</keyword>
<feature type="transmembrane region" description="Helical" evidence="8">
    <location>
        <begin position="314"/>
        <end position="337"/>
    </location>
</feature>